<evidence type="ECO:0000313" key="1">
    <source>
        <dbReference type="EMBL" id="DAD84112.1"/>
    </source>
</evidence>
<accession>A0A8S5MPF1</accession>
<organism evidence="1">
    <name type="scientific">Podoviridae sp. ctoqT5</name>
    <dbReference type="NCBI Taxonomy" id="2826577"/>
    <lineage>
        <taxon>Viruses</taxon>
        <taxon>Duplodnaviria</taxon>
        <taxon>Heunggongvirae</taxon>
        <taxon>Uroviricota</taxon>
        <taxon>Caudoviricetes</taxon>
    </lineage>
</organism>
<sequence length="64" mass="7113">MEHTIDKSCQGCKYLFRGHYGGTKSCDYLLETGEPRGCPAGEGCTKKEIGNREKVTLKFAKKGR</sequence>
<name>A0A8S5MPF1_9CAUD</name>
<dbReference type="EMBL" id="BK014952">
    <property type="protein sequence ID" value="DAD84112.1"/>
    <property type="molecule type" value="Genomic_DNA"/>
</dbReference>
<reference evidence="1" key="1">
    <citation type="journal article" date="2021" name="Proc. Natl. Acad. Sci. U.S.A.">
        <title>A Catalog of Tens of Thousands of Viruses from Human Metagenomes Reveals Hidden Associations with Chronic Diseases.</title>
        <authorList>
            <person name="Tisza M.J."/>
            <person name="Buck C.B."/>
        </authorList>
    </citation>
    <scope>NUCLEOTIDE SEQUENCE</scope>
    <source>
        <strain evidence="1">CtoqT5</strain>
    </source>
</reference>
<protein>
    <submittedName>
        <fullName evidence="1">Uncharacterized protein</fullName>
    </submittedName>
</protein>
<proteinExistence type="predicted"/>